<dbReference type="Pfam" id="PF03796">
    <property type="entry name" value="DnaB_C"/>
    <property type="match status" value="1"/>
</dbReference>
<sequence>SGSISVLEIGAKARRLKRDKGMSLLIVDYLQLITARGRFGNRQEEVASISRGLKGLAKELQIPVLVLSQLTRAPERDERGPQLSDLRESGAIEQDADVVMFIYRPHFFKAGATPEEREETELRIAKQRNGPTDMVKFVFRSRFTRFEEAAPDAFSSFAPEEM</sequence>
<dbReference type="GO" id="GO:0005829">
    <property type="term" value="C:cytosol"/>
    <property type="evidence" value="ECO:0007669"/>
    <property type="project" value="TreeGrafter"/>
</dbReference>
<name>A0A7V8NWX5_9BACT</name>
<feature type="non-terminal residue" evidence="2">
    <location>
        <position position="1"/>
    </location>
</feature>
<keyword evidence="3" id="KW-1185">Reference proteome</keyword>
<dbReference type="Gene3D" id="3.40.50.300">
    <property type="entry name" value="P-loop containing nucleotide triphosphate hydrolases"/>
    <property type="match status" value="1"/>
</dbReference>
<feature type="domain" description="SF4 helicase" evidence="1">
    <location>
        <begin position="1"/>
        <end position="153"/>
    </location>
</feature>
<evidence type="ECO:0000313" key="3">
    <source>
        <dbReference type="Proteomes" id="UP000567293"/>
    </source>
</evidence>
<accession>A0A7V8NWX5</accession>
<proteinExistence type="predicted"/>
<dbReference type="Proteomes" id="UP000567293">
    <property type="component" value="Unassembled WGS sequence"/>
</dbReference>
<reference evidence="2" key="1">
    <citation type="submission" date="2020-06" db="EMBL/GenBank/DDBJ databases">
        <title>Legume-microbial interactions unlock mineral nutrients during tropical forest succession.</title>
        <authorList>
            <person name="Epihov D.Z."/>
        </authorList>
    </citation>
    <scope>NUCLEOTIDE SEQUENCE [LARGE SCALE GENOMIC DNA]</scope>
    <source>
        <strain evidence="2">Pan2503</strain>
    </source>
</reference>
<evidence type="ECO:0000259" key="1">
    <source>
        <dbReference type="PROSITE" id="PS51199"/>
    </source>
</evidence>
<dbReference type="EMBL" id="JACDQQ010002788">
    <property type="protein sequence ID" value="MBA0089000.1"/>
    <property type="molecule type" value="Genomic_DNA"/>
</dbReference>
<gene>
    <name evidence="2" type="ORF">HRJ53_28760</name>
</gene>
<dbReference type="GO" id="GO:0005524">
    <property type="term" value="F:ATP binding"/>
    <property type="evidence" value="ECO:0007669"/>
    <property type="project" value="InterPro"/>
</dbReference>
<dbReference type="InterPro" id="IPR007694">
    <property type="entry name" value="DNA_helicase_DnaB-like_C"/>
</dbReference>
<dbReference type="GO" id="GO:0003678">
    <property type="term" value="F:DNA helicase activity"/>
    <property type="evidence" value="ECO:0007669"/>
    <property type="project" value="InterPro"/>
</dbReference>
<dbReference type="PROSITE" id="PS51199">
    <property type="entry name" value="SF4_HELICASE"/>
    <property type="match status" value="1"/>
</dbReference>
<comment type="caution">
    <text evidence="2">The sequence shown here is derived from an EMBL/GenBank/DDBJ whole genome shotgun (WGS) entry which is preliminary data.</text>
</comment>
<evidence type="ECO:0000313" key="2">
    <source>
        <dbReference type="EMBL" id="MBA0089000.1"/>
    </source>
</evidence>
<dbReference type="PANTHER" id="PTHR30153">
    <property type="entry name" value="REPLICATIVE DNA HELICASE DNAB"/>
    <property type="match status" value="1"/>
</dbReference>
<dbReference type="GO" id="GO:0006260">
    <property type="term" value="P:DNA replication"/>
    <property type="evidence" value="ECO:0007669"/>
    <property type="project" value="InterPro"/>
</dbReference>
<dbReference type="AlphaFoldDB" id="A0A7V8NWX5"/>
<organism evidence="2 3">
    <name type="scientific">Candidatus Acidiferrum panamense</name>
    <dbReference type="NCBI Taxonomy" id="2741543"/>
    <lineage>
        <taxon>Bacteria</taxon>
        <taxon>Pseudomonadati</taxon>
        <taxon>Acidobacteriota</taxon>
        <taxon>Terriglobia</taxon>
        <taxon>Candidatus Acidiferrales</taxon>
        <taxon>Candidatus Acidiferrum</taxon>
    </lineage>
</organism>
<protein>
    <submittedName>
        <fullName evidence="2">DnaB-like helicase C-terminal domain-containing protein</fullName>
    </submittedName>
</protein>
<dbReference type="PANTHER" id="PTHR30153:SF2">
    <property type="entry name" value="REPLICATIVE DNA HELICASE"/>
    <property type="match status" value="1"/>
</dbReference>
<dbReference type="SUPFAM" id="SSF52540">
    <property type="entry name" value="P-loop containing nucleoside triphosphate hydrolases"/>
    <property type="match status" value="1"/>
</dbReference>
<dbReference type="InterPro" id="IPR027417">
    <property type="entry name" value="P-loop_NTPase"/>
</dbReference>